<dbReference type="NCBIfam" id="TIGR03588">
    <property type="entry name" value="PseC"/>
    <property type="match status" value="1"/>
</dbReference>
<evidence type="ECO:0000256" key="1">
    <source>
        <dbReference type="ARBA" id="ARBA00022898"/>
    </source>
</evidence>
<accession>A0ABU3W0T4</accession>
<dbReference type="EC" id="2.6.1.92" evidence="4"/>
<dbReference type="CDD" id="cd00616">
    <property type="entry name" value="AHBA_syn"/>
    <property type="match status" value="1"/>
</dbReference>
<dbReference type="InterPro" id="IPR020026">
    <property type="entry name" value="PseC"/>
</dbReference>
<comment type="similarity">
    <text evidence="2 3">Belongs to the DegT/DnrJ/EryC1 family.</text>
</comment>
<dbReference type="InterPro" id="IPR015424">
    <property type="entry name" value="PyrdxlP-dep_Trfase"/>
</dbReference>
<dbReference type="PANTHER" id="PTHR30244">
    <property type="entry name" value="TRANSAMINASE"/>
    <property type="match status" value="1"/>
</dbReference>
<evidence type="ECO:0000256" key="2">
    <source>
        <dbReference type="ARBA" id="ARBA00037999"/>
    </source>
</evidence>
<protein>
    <submittedName>
        <fullName evidence="4">UDP-4-amino-4, 6-dideoxy-N-acetyl-beta-L-altrosamine transaminase</fullName>
        <ecNumber evidence="4">2.6.1.92</ecNumber>
    </submittedName>
</protein>
<reference evidence="4 5" key="1">
    <citation type="submission" date="2023-10" db="EMBL/GenBank/DDBJ databases">
        <title>Characteristics and mechanism of a salt-tolerant marine origin heterotrophic nitrifying- aerobic denitrifying bacteria Marinobacter xestospongiae HN1.</title>
        <authorList>
            <person name="Qi R."/>
        </authorList>
    </citation>
    <scope>NUCLEOTIDE SEQUENCE [LARGE SCALE GENOMIC DNA]</scope>
    <source>
        <strain evidence="4 5">HN1</strain>
    </source>
</reference>
<dbReference type="InterPro" id="IPR015422">
    <property type="entry name" value="PyrdxlP-dep_Trfase_small"/>
</dbReference>
<dbReference type="Pfam" id="PF01041">
    <property type="entry name" value="DegT_DnrJ_EryC1"/>
    <property type="match status" value="1"/>
</dbReference>
<dbReference type="Gene3D" id="3.40.640.10">
    <property type="entry name" value="Type I PLP-dependent aspartate aminotransferase-like (Major domain)"/>
    <property type="match status" value="1"/>
</dbReference>
<dbReference type="InterPro" id="IPR000653">
    <property type="entry name" value="DegT/StrS_aminotransferase"/>
</dbReference>
<dbReference type="SUPFAM" id="SSF53383">
    <property type="entry name" value="PLP-dependent transferases"/>
    <property type="match status" value="1"/>
</dbReference>
<evidence type="ECO:0000313" key="5">
    <source>
        <dbReference type="Proteomes" id="UP001269819"/>
    </source>
</evidence>
<dbReference type="PIRSF" id="PIRSF000390">
    <property type="entry name" value="PLP_StrS"/>
    <property type="match status" value="1"/>
</dbReference>
<sequence>MIPYSCQDIDSTDIEAVTQVLASDFLTQGAQVPAFERALARRVQAREAIAVNSGTSALHLACLALSVGPGDRVWTSPISFVASANCARYCGAEVDFVDIDPRTGNLHLEALERRLADAALDGCLPKVLIPVHYAGQSCDMRVIARLVNPYGVRIIEDASHALGADYEDTPVGCGRYSDITVFSFHPVKMITCGEGGALLTNSLELAESARLLRSHGVTRDPARVDNLEAEPWRYEQHALGFNYRMTDLQAALGLSQLARLDAFLAERRQRARRYQRAFEGTPVSTLHQLTEAHSAWHLMSVLVPAGIRAEVFRRLRQDGIGVNVHYLPIYRQPYYQQLGFPPGYCPRAEAFYQSELSIPLHTRLSDSDQALVIERLLHHVEALT</sequence>
<evidence type="ECO:0000313" key="4">
    <source>
        <dbReference type="EMBL" id="MDV2079955.1"/>
    </source>
</evidence>
<dbReference type="PANTHER" id="PTHR30244:SF34">
    <property type="entry name" value="DTDP-4-AMINO-4,6-DIDEOXYGALACTOSE TRANSAMINASE"/>
    <property type="match status" value="1"/>
</dbReference>
<comment type="caution">
    <text evidence="4">The sequence shown here is derived from an EMBL/GenBank/DDBJ whole genome shotgun (WGS) entry which is preliminary data.</text>
</comment>
<keyword evidence="4" id="KW-0032">Aminotransferase</keyword>
<dbReference type="InterPro" id="IPR015421">
    <property type="entry name" value="PyrdxlP-dep_Trfase_major"/>
</dbReference>
<dbReference type="EMBL" id="JAWIIJ010000010">
    <property type="protein sequence ID" value="MDV2079955.1"/>
    <property type="molecule type" value="Genomic_DNA"/>
</dbReference>
<evidence type="ECO:0000256" key="3">
    <source>
        <dbReference type="RuleBase" id="RU004508"/>
    </source>
</evidence>
<organism evidence="4 5">
    <name type="scientific">Marinobacter xestospongiae</name>
    <dbReference type="NCBI Taxonomy" id="994319"/>
    <lineage>
        <taxon>Bacteria</taxon>
        <taxon>Pseudomonadati</taxon>
        <taxon>Pseudomonadota</taxon>
        <taxon>Gammaproteobacteria</taxon>
        <taxon>Pseudomonadales</taxon>
        <taxon>Marinobacteraceae</taxon>
        <taxon>Marinobacter</taxon>
    </lineage>
</organism>
<name>A0ABU3W0T4_9GAMM</name>
<keyword evidence="5" id="KW-1185">Reference proteome</keyword>
<keyword evidence="1 3" id="KW-0663">Pyridoxal phosphate</keyword>
<keyword evidence="4" id="KW-0808">Transferase</keyword>
<dbReference type="Proteomes" id="UP001269819">
    <property type="component" value="Unassembled WGS sequence"/>
</dbReference>
<dbReference type="Gene3D" id="3.90.1150.10">
    <property type="entry name" value="Aspartate Aminotransferase, domain 1"/>
    <property type="match status" value="1"/>
</dbReference>
<gene>
    <name evidence="4" type="primary">pseC</name>
    <name evidence="4" type="ORF">RYS15_14800</name>
</gene>
<dbReference type="GO" id="GO:0008483">
    <property type="term" value="F:transaminase activity"/>
    <property type="evidence" value="ECO:0007669"/>
    <property type="project" value="UniProtKB-KW"/>
</dbReference>
<proteinExistence type="inferred from homology"/>
<dbReference type="RefSeq" id="WP_316974429.1">
    <property type="nucleotide sequence ID" value="NZ_JAWIIJ010000010.1"/>
</dbReference>